<reference evidence="3 4" key="1">
    <citation type="journal article" date="2023" name="Hortic Res">
        <title>Pangenome of water caltrop reveals structural variations and asymmetric subgenome divergence after allopolyploidization.</title>
        <authorList>
            <person name="Zhang X."/>
            <person name="Chen Y."/>
            <person name="Wang L."/>
            <person name="Yuan Y."/>
            <person name="Fang M."/>
            <person name="Shi L."/>
            <person name="Lu R."/>
            <person name="Comes H.P."/>
            <person name="Ma Y."/>
            <person name="Chen Y."/>
            <person name="Huang G."/>
            <person name="Zhou Y."/>
            <person name="Zheng Z."/>
            <person name="Qiu Y."/>
        </authorList>
    </citation>
    <scope>NUCLEOTIDE SEQUENCE [LARGE SCALE GENOMIC DNA]</scope>
    <source>
        <strain evidence="3">F231</strain>
    </source>
</reference>
<keyword evidence="4" id="KW-1185">Reference proteome</keyword>
<dbReference type="AlphaFoldDB" id="A0AAN7R004"/>
<accession>A0AAN7R004</accession>
<organism evidence="3 4">
    <name type="scientific">Trapa natans</name>
    <name type="common">Water chestnut</name>
    <dbReference type="NCBI Taxonomy" id="22666"/>
    <lineage>
        <taxon>Eukaryota</taxon>
        <taxon>Viridiplantae</taxon>
        <taxon>Streptophyta</taxon>
        <taxon>Embryophyta</taxon>
        <taxon>Tracheophyta</taxon>
        <taxon>Spermatophyta</taxon>
        <taxon>Magnoliopsida</taxon>
        <taxon>eudicotyledons</taxon>
        <taxon>Gunneridae</taxon>
        <taxon>Pentapetalae</taxon>
        <taxon>rosids</taxon>
        <taxon>malvids</taxon>
        <taxon>Myrtales</taxon>
        <taxon>Lythraceae</taxon>
        <taxon>Trapa</taxon>
    </lineage>
</organism>
<evidence type="ECO:0000256" key="1">
    <source>
        <dbReference type="ARBA" id="ARBA00007626"/>
    </source>
</evidence>
<comment type="similarity">
    <text evidence="1">Belongs to the PPR family. P subfamily.</text>
</comment>
<evidence type="ECO:0000256" key="2">
    <source>
        <dbReference type="ARBA" id="ARBA00022737"/>
    </source>
</evidence>
<sequence>MQSYACQNDTERVERIYHETLESDVALCDWTICSNLAAHYIKAGLDEKAVSALKKLESVMDSSNRESFHYLMTTDTNLSNATEVNRVWDSLKTAFQLTTNISYLVMLSCLRRLKDLEGMERVFEEWDSKYTNYDDRLARTVINAYLEHDRLEDAQAL</sequence>
<dbReference type="GO" id="GO:0003729">
    <property type="term" value="F:mRNA binding"/>
    <property type="evidence" value="ECO:0007669"/>
    <property type="project" value="UniProtKB-ARBA"/>
</dbReference>
<comment type="caution">
    <text evidence="3">The sequence shown here is derived from an EMBL/GenBank/DDBJ whole genome shotgun (WGS) entry which is preliminary data.</text>
</comment>
<evidence type="ECO:0000313" key="4">
    <source>
        <dbReference type="Proteomes" id="UP001346149"/>
    </source>
</evidence>
<dbReference type="Gene3D" id="1.25.40.10">
    <property type="entry name" value="Tetratricopeptide repeat domain"/>
    <property type="match status" value="1"/>
</dbReference>
<evidence type="ECO:0000313" key="3">
    <source>
        <dbReference type="EMBL" id="KAK4782465.1"/>
    </source>
</evidence>
<dbReference type="InterPro" id="IPR002885">
    <property type="entry name" value="PPR_rpt"/>
</dbReference>
<dbReference type="GO" id="GO:0005739">
    <property type="term" value="C:mitochondrion"/>
    <property type="evidence" value="ECO:0007669"/>
    <property type="project" value="TreeGrafter"/>
</dbReference>
<dbReference type="PANTHER" id="PTHR45717">
    <property type="entry name" value="OS12G0527900 PROTEIN"/>
    <property type="match status" value="1"/>
</dbReference>
<name>A0AAN7R004_TRANT</name>
<keyword evidence="2" id="KW-0677">Repeat</keyword>
<gene>
    <name evidence="3" type="ORF">SAY86_016567</name>
</gene>
<dbReference type="InterPro" id="IPR011990">
    <property type="entry name" value="TPR-like_helical_dom_sf"/>
</dbReference>
<evidence type="ECO:0008006" key="5">
    <source>
        <dbReference type="Google" id="ProtNLM"/>
    </source>
</evidence>
<protein>
    <recommendedName>
        <fullName evidence="5">Pentatricopeptide repeat-containing protein</fullName>
    </recommendedName>
</protein>
<proteinExistence type="inferred from homology"/>
<dbReference type="PANTHER" id="PTHR45717:SF8">
    <property type="entry name" value="OS01G0301000 PROTEIN"/>
    <property type="match status" value="1"/>
</dbReference>
<dbReference type="Pfam" id="PF01535">
    <property type="entry name" value="PPR"/>
    <property type="match status" value="1"/>
</dbReference>
<dbReference type="Proteomes" id="UP001346149">
    <property type="component" value="Unassembled WGS sequence"/>
</dbReference>
<dbReference type="EMBL" id="JAXQNO010000016">
    <property type="protein sequence ID" value="KAK4782465.1"/>
    <property type="molecule type" value="Genomic_DNA"/>
</dbReference>